<evidence type="ECO:0000256" key="7">
    <source>
        <dbReference type="ARBA" id="ARBA00022741"/>
    </source>
</evidence>
<dbReference type="NCBIfam" id="TIGR00229">
    <property type="entry name" value="sensory_box"/>
    <property type="match status" value="2"/>
</dbReference>
<accession>A0A3A8MXK8</accession>
<evidence type="ECO:0000259" key="16">
    <source>
        <dbReference type="PROSITE" id="PS50113"/>
    </source>
</evidence>
<dbReference type="PROSITE" id="PS50109">
    <property type="entry name" value="HIS_KIN"/>
    <property type="match status" value="1"/>
</dbReference>
<keyword evidence="4" id="KW-1003">Cell membrane</keyword>
<keyword evidence="6" id="KW-0808">Transferase</keyword>
<evidence type="ECO:0000256" key="4">
    <source>
        <dbReference type="ARBA" id="ARBA00022475"/>
    </source>
</evidence>
<dbReference type="SMART" id="SM00086">
    <property type="entry name" value="PAC"/>
    <property type="match status" value="2"/>
</dbReference>
<evidence type="ECO:0000256" key="6">
    <source>
        <dbReference type="ARBA" id="ARBA00022679"/>
    </source>
</evidence>
<dbReference type="GO" id="GO:0006355">
    <property type="term" value="P:regulation of DNA-templated transcription"/>
    <property type="evidence" value="ECO:0007669"/>
    <property type="project" value="InterPro"/>
</dbReference>
<dbReference type="InterPro" id="IPR035965">
    <property type="entry name" value="PAS-like_dom_sf"/>
</dbReference>
<evidence type="ECO:0000259" key="14">
    <source>
        <dbReference type="PROSITE" id="PS50109"/>
    </source>
</evidence>
<name>A0A3A8MXK8_9BACT</name>
<comment type="subcellular location">
    <subcellularLocation>
        <location evidence="2">Cell membrane</location>
    </subcellularLocation>
</comment>
<dbReference type="GO" id="GO:0009927">
    <property type="term" value="F:histidine phosphotransfer kinase activity"/>
    <property type="evidence" value="ECO:0007669"/>
    <property type="project" value="TreeGrafter"/>
</dbReference>
<dbReference type="InterPro" id="IPR000700">
    <property type="entry name" value="PAS-assoc_C"/>
</dbReference>
<evidence type="ECO:0000256" key="8">
    <source>
        <dbReference type="ARBA" id="ARBA00022777"/>
    </source>
</evidence>
<dbReference type="PROSITE" id="PS50112">
    <property type="entry name" value="PAS"/>
    <property type="match status" value="2"/>
</dbReference>
<dbReference type="Gene3D" id="1.10.287.130">
    <property type="match status" value="1"/>
</dbReference>
<dbReference type="Pfam" id="PF00512">
    <property type="entry name" value="HisKA"/>
    <property type="match status" value="1"/>
</dbReference>
<dbReference type="Gene3D" id="3.30.565.10">
    <property type="entry name" value="Histidine kinase-like ATPase, C-terminal domain"/>
    <property type="match status" value="1"/>
</dbReference>
<dbReference type="InterPro" id="IPR036890">
    <property type="entry name" value="HATPase_C_sf"/>
</dbReference>
<dbReference type="InterPro" id="IPR003661">
    <property type="entry name" value="HisK_dim/P_dom"/>
</dbReference>
<dbReference type="PROSITE" id="PS50113">
    <property type="entry name" value="PAC"/>
    <property type="match status" value="1"/>
</dbReference>
<feature type="domain" description="PAC" evidence="16">
    <location>
        <begin position="379"/>
        <end position="431"/>
    </location>
</feature>
<keyword evidence="18" id="KW-1185">Reference proteome</keyword>
<proteinExistence type="predicted"/>
<evidence type="ECO:0000256" key="1">
    <source>
        <dbReference type="ARBA" id="ARBA00000085"/>
    </source>
</evidence>
<evidence type="ECO:0000256" key="2">
    <source>
        <dbReference type="ARBA" id="ARBA00004236"/>
    </source>
</evidence>
<dbReference type="PANTHER" id="PTHR43047">
    <property type="entry name" value="TWO-COMPONENT HISTIDINE PROTEIN KINASE"/>
    <property type="match status" value="1"/>
</dbReference>
<reference evidence="18" key="1">
    <citation type="submission" date="2018-09" db="EMBL/GenBank/DDBJ databases">
        <authorList>
            <person name="Livingstone P.G."/>
            <person name="Whitworth D.E."/>
        </authorList>
    </citation>
    <scope>NUCLEOTIDE SEQUENCE [LARGE SCALE GENOMIC DNA]</scope>
    <source>
        <strain evidence="18">CA040B</strain>
    </source>
</reference>
<evidence type="ECO:0000313" key="18">
    <source>
        <dbReference type="Proteomes" id="UP000273405"/>
    </source>
</evidence>
<evidence type="ECO:0000256" key="11">
    <source>
        <dbReference type="ARBA" id="ARBA00023136"/>
    </source>
</evidence>
<evidence type="ECO:0000256" key="9">
    <source>
        <dbReference type="ARBA" id="ARBA00022840"/>
    </source>
</evidence>
<dbReference type="Pfam" id="PF13426">
    <property type="entry name" value="PAS_9"/>
    <property type="match status" value="1"/>
</dbReference>
<dbReference type="PANTHER" id="PTHR43047:SF72">
    <property type="entry name" value="OSMOSENSING HISTIDINE PROTEIN KINASE SLN1"/>
    <property type="match status" value="1"/>
</dbReference>
<dbReference type="InterPro" id="IPR005467">
    <property type="entry name" value="His_kinase_dom"/>
</dbReference>
<keyword evidence="8" id="KW-0418">Kinase</keyword>
<dbReference type="SMART" id="SM00388">
    <property type="entry name" value="HisKA"/>
    <property type="match status" value="1"/>
</dbReference>
<evidence type="ECO:0000256" key="10">
    <source>
        <dbReference type="ARBA" id="ARBA00023012"/>
    </source>
</evidence>
<dbReference type="InterPro" id="IPR004358">
    <property type="entry name" value="Sig_transdc_His_kin-like_C"/>
</dbReference>
<feature type="domain" description="Histidine kinase" evidence="14">
    <location>
        <begin position="617"/>
        <end position="831"/>
    </location>
</feature>
<dbReference type="SUPFAM" id="SSF47384">
    <property type="entry name" value="Homodimeric domain of signal transducing histidine kinase"/>
    <property type="match status" value="1"/>
</dbReference>
<dbReference type="InterPro" id="IPR003594">
    <property type="entry name" value="HATPase_dom"/>
</dbReference>
<keyword evidence="11 13" id="KW-0472">Membrane</keyword>
<organism evidence="17 18">
    <name type="scientific">Corallococcus sicarius</name>
    <dbReference type="NCBI Taxonomy" id="2316726"/>
    <lineage>
        <taxon>Bacteria</taxon>
        <taxon>Pseudomonadati</taxon>
        <taxon>Myxococcota</taxon>
        <taxon>Myxococcia</taxon>
        <taxon>Myxococcales</taxon>
        <taxon>Cystobacterineae</taxon>
        <taxon>Myxococcaceae</taxon>
        <taxon>Corallococcus</taxon>
    </lineage>
</organism>
<dbReference type="SMART" id="SM00065">
    <property type="entry name" value="GAF"/>
    <property type="match status" value="1"/>
</dbReference>
<dbReference type="InterPro" id="IPR036097">
    <property type="entry name" value="HisK_dim/P_sf"/>
</dbReference>
<dbReference type="CDD" id="cd00130">
    <property type="entry name" value="PAS"/>
    <property type="match status" value="2"/>
</dbReference>
<dbReference type="GO" id="GO:0000155">
    <property type="term" value="F:phosphorelay sensor kinase activity"/>
    <property type="evidence" value="ECO:0007669"/>
    <property type="project" value="InterPro"/>
</dbReference>
<dbReference type="SMART" id="SM00091">
    <property type="entry name" value="PAS"/>
    <property type="match status" value="2"/>
</dbReference>
<protein>
    <recommendedName>
        <fullName evidence="3">histidine kinase</fullName>
        <ecNumber evidence="3">2.7.13.3</ecNumber>
    </recommendedName>
</protein>
<evidence type="ECO:0000256" key="12">
    <source>
        <dbReference type="SAM" id="MobiDB-lite"/>
    </source>
</evidence>
<evidence type="ECO:0000256" key="13">
    <source>
        <dbReference type="SAM" id="Phobius"/>
    </source>
</evidence>
<dbReference type="SMART" id="SM00387">
    <property type="entry name" value="HATPase_c"/>
    <property type="match status" value="1"/>
</dbReference>
<evidence type="ECO:0000256" key="5">
    <source>
        <dbReference type="ARBA" id="ARBA00022553"/>
    </source>
</evidence>
<dbReference type="InterPro" id="IPR003018">
    <property type="entry name" value="GAF"/>
</dbReference>
<comment type="caution">
    <text evidence="17">The sequence shown here is derived from an EMBL/GenBank/DDBJ whole genome shotgun (WGS) entry which is preliminary data.</text>
</comment>
<dbReference type="InterPro" id="IPR001610">
    <property type="entry name" value="PAC"/>
</dbReference>
<gene>
    <name evidence="17" type="ORF">D7X12_36005</name>
</gene>
<feature type="transmembrane region" description="Helical" evidence="13">
    <location>
        <begin position="113"/>
        <end position="131"/>
    </location>
</feature>
<dbReference type="Gene3D" id="3.30.450.40">
    <property type="match status" value="1"/>
</dbReference>
<dbReference type="SUPFAM" id="SSF55874">
    <property type="entry name" value="ATPase domain of HSP90 chaperone/DNA topoisomerase II/histidine kinase"/>
    <property type="match status" value="1"/>
</dbReference>
<keyword evidence="5" id="KW-0597">Phosphoprotein</keyword>
<keyword evidence="10" id="KW-0902">Two-component regulatory system</keyword>
<dbReference type="SUPFAM" id="SSF55785">
    <property type="entry name" value="PYP-like sensor domain (PAS domain)"/>
    <property type="match status" value="2"/>
</dbReference>
<feature type="domain" description="PAS" evidence="15">
    <location>
        <begin position="176"/>
        <end position="246"/>
    </location>
</feature>
<dbReference type="OrthoDB" id="5440058at2"/>
<dbReference type="InterPro" id="IPR013767">
    <property type="entry name" value="PAS_fold"/>
</dbReference>
<dbReference type="GO" id="GO:0005524">
    <property type="term" value="F:ATP binding"/>
    <property type="evidence" value="ECO:0007669"/>
    <property type="project" value="UniProtKB-KW"/>
</dbReference>
<dbReference type="EMBL" id="RAWG01000374">
    <property type="protein sequence ID" value="RKH33475.1"/>
    <property type="molecule type" value="Genomic_DNA"/>
</dbReference>
<dbReference type="AlphaFoldDB" id="A0A3A8MXK8"/>
<dbReference type="Pfam" id="PF13185">
    <property type="entry name" value="GAF_2"/>
    <property type="match status" value="1"/>
</dbReference>
<evidence type="ECO:0000313" key="17">
    <source>
        <dbReference type="EMBL" id="RKH33475.1"/>
    </source>
</evidence>
<dbReference type="InterPro" id="IPR000014">
    <property type="entry name" value="PAS"/>
</dbReference>
<dbReference type="EC" id="2.7.13.3" evidence="3"/>
<dbReference type="CDD" id="cd00082">
    <property type="entry name" value="HisKA"/>
    <property type="match status" value="1"/>
</dbReference>
<dbReference type="Proteomes" id="UP000273405">
    <property type="component" value="Unassembled WGS sequence"/>
</dbReference>
<keyword evidence="9" id="KW-0067">ATP-binding</keyword>
<keyword evidence="13" id="KW-1133">Transmembrane helix</keyword>
<dbReference type="Gene3D" id="3.30.450.20">
    <property type="entry name" value="PAS domain"/>
    <property type="match status" value="2"/>
</dbReference>
<dbReference type="PRINTS" id="PR00344">
    <property type="entry name" value="BCTRLSENSOR"/>
</dbReference>
<feature type="region of interest" description="Disordered" evidence="12">
    <location>
        <begin position="815"/>
        <end position="837"/>
    </location>
</feature>
<dbReference type="SUPFAM" id="SSF55781">
    <property type="entry name" value="GAF domain-like"/>
    <property type="match status" value="1"/>
</dbReference>
<dbReference type="GO" id="GO:0005886">
    <property type="term" value="C:plasma membrane"/>
    <property type="evidence" value="ECO:0007669"/>
    <property type="project" value="UniProtKB-SubCell"/>
</dbReference>
<evidence type="ECO:0000256" key="3">
    <source>
        <dbReference type="ARBA" id="ARBA00012438"/>
    </source>
</evidence>
<comment type="catalytic activity">
    <reaction evidence="1">
        <text>ATP + protein L-histidine = ADP + protein N-phospho-L-histidine.</text>
        <dbReference type="EC" id="2.7.13.3"/>
    </reaction>
</comment>
<dbReference type="FunFam" id="3.30.565.10:FF:000023">
    <property type="entry name" value="PAS domain-containing sensor histidine kinase"/>
    <property type="match status" value="1"/>
</dbReference>
<keyword evidence="13" id="KW-0812">Transmembrane</keyword>
<dbReference type="Pfam" id="PF00989">
    <property type="entry name" value="PAS"/>
    <property type="match status" value="1"/>
</dbReference>
<evidence type="ECO:0000259" key="15">
    <source>
        <dbReference type="PROSITE" id="PS50112"/>
    </source>
</evidence>
<feature type="region of interest" description="Disordered" evidence="12">
    <location>
        <begin position="1"/>
        <end position="43"/>
    </location>
</feature>
<keyword evidence="7" id="KW-0547">Nucleotide-binding</keyword>
<dbReference type="CDD" id="cd16922">
    <property type="entry name" value="HATPase_EvgS-ArcB-TorS-like"/>
    <property type="match status" value="1"/>
</dbReference>
<sequence length="837" mass="90375">MAGISPWEDGTCAWHVPGPVPRAERSGKAFAADKGSSAGHALRPAVSPQGVRVAGRGAGLQVLHGPRLMRIPVPISRLLDPHPAGASRRGLRQQLGRVLGGRVQATRAATVKLGWSLAMGAVLLGLWLGAYGPAVSVTLFMLLTLVGFLAVTRLNANALLLLEAKHRQVEQSLRLSEARFSGIVSHAADAIISIDHAQRIILFNASAERIFGYAASEVLGQPLDVLLPERFRAVHARHVRQFLEGSASSRQMGERLPISGRRKGGEEFLAEASISKLDVEGTQLLTVSLRDISARKWSEDVLRNSEERFRTAFEYAPIGMALVGLDGRFLTVNASLCDIVGYSREELLARSFQDLTVAEDLEKDLLNARRLRSGDIDTVQREKHYRHRDGHILNIQLTASSVRDAHGEPVHFIAQMQDITERKQLEQAWRFLAEAGPRLAASLEPQVTLTTVAALAVPALADWCAVHCLEDDGRTHRVESAAATPELARSVRELIATSADHPPRTGGFTASVLRTGKPLLIPEVPPEMLEAAASDAEHLALLRRLAPESCIIVPLKTPARILGAAILVTSGSGRRYGARDLAQAEELASRAAIAIDNAQLHAKSEQATRIRDEVLRIVAHDLRAPLNVIALSAGKLGKGLSATRAVQKPLESIRKAVERANRLIQDLLDVARMEGGTLSVEREPMEVAPLVRDVVELHRALVDAKSLQIGAFVPEDVPPILADRERVLQILSNLLGNALKFTPEGGSITLRVQPEKGQMRFCVGDTGPGIPAEDLPHLFDPFWQSREKRKEGAGLGLAIVKGLVEAHGGQLGVDSRPGEGSTFFFTLPTGPPGPPGP</sequence>
<feature type="domain" description="PAS" evidence="15">
    <location>
        <begin position="305"/>
        <end position="362"/>
    </location>
</feature>
<dbReference type="InterPro" id="IPR029016">
    <property type="entry name" value="GAF-like_dom_sf"/>
</dbReference>
<dbReference type="Pfam" id="PF02518">
    <property type="entry name" value="HATPase_c"/>
    <property type="match status" value="1"/>
</dbReference>